<reference evidence="3" key="1">
    <citation type="submission" date="2022-03" db="EMBL/GenBank/DDBJ databases">
        <authorList>
            <person name="Lindestad O."/>
        </authorList>
    </citation>
    <scope>NUCLEOTIDE SEQUENCE</scope>
</reference>
<name>A0A8S4QXH0_9NEOP</name>
<dbReference type="PROSITE" id="PS50157">
    <property type="entry name" value="ZINC_FINGER_C2H2_2"/>
    <property type="match status" value="1"/>
</dbReference>
<keyword evidence="1" id="KW-0479">Metal-binding</keyword>
<dbReference type="GO" id="GO:0008270">
    <property type="term" value="F:zinc ion binding"/>
    <property type="evidence" value="ECO:0007669"/>
    <property type="project" value="UniProtKB-KW"/>
</dbReference>
<keyword evidence="1" id="KW-0862">Zinc</keyword>
<evidence type="ECO:0000256" key="1">
    <source>
        <dbReference type="PROSITE-ProRule" id="PRU00042"/>
    </source>
</evidence>
<organism evidence="3 4">
    <name type="scientific">Pararge aegeria aegeria</name>
    <dbReference type="NCBI Taxonomy" id="348720"/>
    <lineage>
        <taxon>Eukaryota</taxon>
        <taxon>Metazoa</taxon>
        <taxon>Ecdysozoa</taxon>
        <taxon>Arthropoda</taxon>
        <taxon>Hexapoda</taxon>
        <taxon>Insecta</taxon>
        <taxon>Pterygota</taxon>
        <taxon>Neoptera</taxon>
        <taxon>Endopterygota</taxon>
        <taxon>Lepidoptera</taxon>
        <taxon>Glossata</taxon>
        <taxon>Ditrysia</taxon>
        <taxon>Papilionoidea</taxon>
        <taxon>Nymphalidae</taxon>
        <taxon>Satyrinae</taxon>
        <taxon>Satyrini</taxon>
        <taxon>Parargina</taxon>
        <taxon>Pararge</taxon>
    </lineage>
</organism>
<evidence type="ECO:0000259" key="2">
    <source>
        <dbReference type="PROSITE" id="PS50157"/>
    </source>
</evidence>
<feature type="domain" description="C2H2-type" evidence="2">
    <location>
        <begin position="277"/>
        <end position="304"/>
    </location>
</feature>
<dbReference type="PROSITE" id="PS00028">
    <property type="entry name" value="ZINC_FINGER_C2H2_1"/>
    <property type="match status" value="1"/>
</dbReference>
<gene>
    <name evidence="3" type="primary">jg22731</name>
    <name evidence="3" type="ORF">PAEG_LOCUS6609</name>
</gene>
<sequence>MLRFSPMICMECSKRLANCNQFRNKSLRAHHLLLQFLDGNDSLTTQNIKTINRVDNKLTSNITKKTFEPDHCDFHFIHDEEKNEEILGIENVEVTIDKTEVKIENEAKEESSNGFDSDVDFNNDGIDIVVERLTDTDNHKNVEVIKIDRDNIEDFINNDVFTDVEFPNDDNAGDYDDNDDIDFNDDDDVILSSIIKKTKNGKVVKKNKVSKEVDAKNVTIKKDGKKRVKSEIRGRPGRKPGFKEELKLFKVTELTHEEQLAEIQKRKDTSNFKNSPYKCTICYKGFCDINAYNRHMDKHTNVNISL</sequence>
<proteinExistence type="predicted"/>
<dbReference type="AlphaFoldDB" id="A0A8S4QXH0"/>
<dbReference type="SMART" id="SM00355">
    <property type="entry name" value="ZnF_C2H2"/>
    <property type="match status" value="1"/>
</dbReference>
<evidence type="ECO:0000313" key="4">
    <source>
        <dbReference type="Proteomes" id="UP000838756"/>
    </source>
</evidence>
<accession>A0A8S4QXH0</accession>
<evidence type="ECO:0000313" key="3">
    <source>
        <dbReference type="EMBL" id="CAH2220566.1"/>
    </source>
</evidence>
<dbReference type="InterPro" id="IPR036236">
    <property type="entry name" value="Znf_C2H2_sf"/>
</dbReference>
<keyword evidence="4" id="KW-1185">Reference proteome</keyword>
<dbReference type="OrthoDB" id="5982876at2759"/>
<dbReference type="Proteomes" id="UP000838756">
    <property type="component" value="Unassembled WGS sequence"/>
</dbReference>
<dbReference type="EMBL" id="CAKXAJ010020149">
    <property type="protein sequence ID" value="CAH2220566.1"/>
    <property type="molecule type" value="Genomic_DNA"/>
</dbReference>
<dbReference type="SUPFAM" id="SSF57667">
    <property type="entry name" value="beta-beta-alpha zinc fingers"/>
    <property type="match status" value="1"/>
</dbReference>
<comment type="caution">
    <text evidence="3">The sequence shown here is derived from an EMBL/GenBank/DDBJ whole genome shotgun (WGS) entry which is preliminary data.</text>
</comment>
<protein>
    <submittedName>
        <fullName evidence="3">Jg22731 protein</fullName>
    </submittedName>
</protein>
<keyword evidence="1" id="KW-0863">Zinc-finger</keyword>
<dbReference type="InterPro" id="IPR013087">
    <property type="entry name" value="Znf_C2H2_type"/>
</dbReference>